<reference evidence="2 3" key="1">
    <citation type="submission" date="2020-08" db="EMBL/GenBank/DDBJ databases">
        <title>Sequencing the genomes of 1000 actinobacteria strains.</title>
        <authorList>
            <person name="Klenk H.-P."/>
        </authorList>
    </citation>
    <scope>NUCLEOTIDE SEQUENCE [LARGE SCALE GENOMIC DNA]</scope>
    <source>
        <strain evidence="2 3">DSM 45823</strain>
    </source>
</reference>
<name>A0A7W3R802_9ACTN</name>
<keyword evidence="3" id="KW-1185">Reference proteome</keyword>
<dbReference type="RefSeq" id="WP_182704935.1">
    <property type="nucleotide sequence ID" value="NZ_JACJII010000001.1"/>
</dbReference>
<sequence length="409" mass="46091">MSFPHREEEIHRSATDYDKRLQLAIRKARDLPEEVLERLPVDAAAEAVVNECAAAPVVVDHAGLWLDSKEAPPRRGHEHEEWRVIFSFNVTVDGATHALTQHAARAGLPLSSRTVGDQPSTVTLSFVGTNDEMAMLDSERLRQSIDDFHERIRQAAEAANEEINAHRAQVREQVTAILESRARRIKAFKAATSALGIPVAPRDENQRIPLRSRALTLQQLDQAVGSGRPEWHLQEEIAEDVISMIMSFTAALERLVETTNKLAREDEETLRDLLLFILNANYQGAATGETFVGKGKTDILLRWHDRNAFIGECKFWNGPEKFVEAVDQLLGLYTVWRDTRVAIVLFIRDRKNVTAAIDKARSQLAEYERTLQVITPDDPMKRSDFLIHAAGDEQRVIRLSLLPVVIPRA</sequence>
<feature type="coiled-coil region" evidence="1">
    <location>
        <begin position="149"/>
        <end position="176"/>
    </location>
</feature>
<accession>A0A7W3R802</accession>
<dbReference type="AlphaFoldDB" id="A0A7W3R802"/>
<gene>
    <name evidence="2" type="ORF">HNR21_001941</name>
</gene>
<dbReference type="EMBL" id="JACJII010000001">
    <property type="protein sequence ID" value="MBA9003059.1"/>
    <property type="molecule type" value="Genomic_DNA"/>
</dbReference>
<proteinExistence type="predicted"/>
<comment type="caution">
    <text evidence="2">The sequence shown here is derived from an EMBL/GenBank/DDBJ whole genome shotgun (WGS) entry which is preliminary data.</text>
</comment>
<dbReference type="Proteomes" id="UP000539313">
    <property type="component" value="Unassembled WGS sequence"/>
</dbReference>
<keyword evidence="1" id="KW-0175">Coiled coil</keyword>
<evidence type="ECO:0000313" key="3">
    <source>
        <dbReference type="Proteomes" id="UP000539313"/>
    </source>
</evidence>
<evidence type="ECO:0000256" key="1">
    <source>
        <dbReference type="SAM" id="Coils"/>
    </source>
</evidence>
<organism evidence="2 3">
    <name type="scientific">Thermomonospora cellulosilytica</name>
    <dbReference type="NCBI Taxonomy" id="1411118"/>
    <lineage>
        <taxon>Bacteria</taxon>
        <taxon>Bacillati</taxon>
        <taxon>Actinomycetota</taxon>
        <taxon>Actinomycetes</taxon>
        <taxon>Streptosporangiales</taxon>
        <taxon>Thermomonosporaceae</taxon>
        <taxon>Thermomonospora</taxon>
    </lineage>
</organism>
<protein>
    <submittedName>
        <fullName evidence="2">Uncharacterized protein</fullName>
    </submittedName>
</protein>
<evidence type="ECO:0000313" key="2">
    <source>
        <dbReference type="EMBL" id="MBA9003059.1"/>
    </source>
</evidence>